<gene>
    <name evidence="2" type="ORF">R50_2028</name>
</gene>
<dbReference type="EMBL" id="LR778114">
    <property type="protein sequence ID" value="CAB1129525.1"/>
    <property type="molecule type" value="Genomic_DNA"/>
</dbReference>
<dbReference type="AlphaFoldDB" id="A0A6F8ZIH3"/>
<accession>A0A6F8ZIH3</accession>
<feature type="region of interest" description="Disordered" evidence="1">
    <location>
        <begin position="1"/>
        <end position="30"/>
    </location>
</feature>
<protein>
    <submittedName>
        <fullName evidence="2">Uncharacterized protein</fullName>
    </submittedName>
</protein>
<evidence type="ECO:0000313" key="2">
    <source>
        <dbReference type="EMBL" id="CAB1129525.1"/>
    </source>
</evidence>
<sequence>MVAGESAGPGEPGWQNRHHRLGRGPSSRGGLSHGMPVVVAFRLEWPSAAANPVRRQWRRRMSEWHWFPDGRSTFVDDGIVMRFDAHGEPVSAGILGVVLDLSGPGPGARETDRAEHERRMEMWRQRWRLARLAVGGWIPGIAKGDALDGNGALVVRSRVGFAGAGRGVPDSGSRYSEGSDGGEDP</sequence>
<organism evidence="2 3">
    <name type="scientific">Candidatus Hydrogenisulfobacillus filiaventi</name>
    <dbReference type="NCBI Taxonomy" id="2707344"/>
    <lineage>
        <taxon>Bacteria</taxon>
        <taxon>Bacillati</taxon>
        <taxon>Bacillota</taxon>
        <taxon>Clostridia</taxon>
        <taxon>Eubacteriales</taxon>
        <taxon>Clostridiales Family XVII. Incertae Sedis</taxon>
        <taxon>Candidatus Hydrogenisulfobacillus</taxon>
    </lineage>
</organism>
<name>A0A6F8ZIH3_9FIRM</name>
<dbReference type="KEGG" id="hfv:R50_2028"/>
<reference evidence="2 3" key="1">
    <citation type="submission" date="2020-02" db="EMBL/GenBank/DDBJ databases">
        <authorList>
            <person name="Hogendoorn C."/>
        </authorList>
    </citation>
    <scope>NUCLEOTIDE SEQUENCE [LARGE SCALE GENOMIC DNA]</scope>
    <source>
        <strain evidence="2">R501</strain>
    </source>
</reference>
<keyword evidence="3" id="KW-1185">Reference proteome</keyword>
<evidence type="ECO:0000313" key="3">
    <source>
        <dbReference type="Proteomes" id="UP000503399"/>
    </source>
</evidence>
<proteinExistence type="predicted"/>
<feature type="region of interest" description="Disordered" evidence="1">
    <location>
        <begin position="162"/>
        <end position="185"/>
    </location>
</feature>
<dbReference type="Proteomes" id="UP000503399">
    <property type="component" value="Chromosome"/>
</dbReference>
<evidence type="ECO:0000256" key="1">
    <source>
        <dbReference type="SAM" id="MobiDB-lite"/>
    </source>
</evidence>